<comment type="caution">
    <text evidence="1">The sequence shown here is derived from an EMBL/GenBank/DDBJ whole genome shotgun (WGS) entry which is preliminary data.</text>
</comment>
<dbReference type="AlphaFoldDB" id="A0AAD7DN31"/>
<protein>
    <submittedName>
        <fullName evidence="1">Uncharacterized protein</fullName>
    </submittedName>
</protein>
<gene>
    <name evidence="1" type="ORF">B0H17DRAFT_472656</name>
</gene>
<dbReference type="EMBL" id="JARKIE010000043">
    <property type="protein sequence ID" value="KAJ7694137.1"/>
    <property type="molecule type" value="Genomic_DNA"/>
</dbReference>
<evidence type="ECO:0000313" key="1">
    <source>
        <dbReference type="EMBL" id="KAJ7694137.1"/>
    </source>
</evidence>
<reference evidence="1" key="1">
    <citation type="submission" date="2023-03" db="EMBL/GenBank/DDBJ databases">
        <title>Massive genome expansion in bonnet fungi (Mycena s.s.) driven by repeated elements and novel gene families across ecological guilds.</title>
        <authorList>
            <consortium name="Lawrence Berkeley National Laboratory"/>
            <person name="Harder C.B."/>
            <person name="Miyauchi S."/>
            <person name="Viragh M."/>
            <person name="Kuo A."/>
            <person name="Thoen E."/>
            <person name="Andreopoulos B."/>
            <person name="Lu D."/>
            <person name="Skrede I."/>
            <person name="Drula E."/>
            <person name="Henrissat B."/>
            <person name="Morin E."/>
            <person name="Kohler A."/>
            <person name="Barry K."/>
            <person name="LaButti K."/>
            <person name="Morin E."/>
            <person name="Salamov A."/>
            <person name="Lipzen A."/>
            <person name="Mereny Z."/>
            <person name="Hegedus B."/>
            <person name="Baldrian P."/>
            <person name="Stursova M."/>
            <person name="Weitz H."/>
            <person name="Taylor A."/>
            <person name="Grigoriev I.V."/>
            <person name="Nagy L.G."/>
            <person name="Martin F."/>
            <person name="Kauserud H."/>
        </authorList>
    </citation>
    <scope>NUCLEOTIDE SEQUENCE</scope>
    <source>
        <strain evidence="1">CBHHK067</strain>
    </source>
</reference>
<keyword evidence="2" id="KW-1185">Reference proteome</keyword>
<dbReference type="Proteomes" id="UP001221757">
    <property type="component" value="Unassembled WGS sequence"/>
</dbReference>
<evidence type="ECO:0000313" key="2">
    <source>
        <dbReference type="Proteomes" id="UP001221757"/>
    </source>
</evidence>
<sequence>MSQKSSLIIICCFLQLVVRPIFSRIRSRLRECCIFGLVRPWRVKLSGTRQEEYFPLYSLDPKWATDIRHPLVRRTLRNEPHSQVPLRVQGQNQRTSSSTMNLPWVRQARPAMPHINRLPQTDRPC</sequence>
<proteinExistence type="predicted"/>
<name>A0AAD7DN31_MYCRO</name>
<organism evidence="1 2">
    <name type="scientific">Mycena rosella</name>
    <name type="common">Pink bonnet</name>
    <name type="synonym">Agaricus rosellus</name>
    <dbReference type="NCBI Taxonomy" id="1033263"/>
    <lineage>
        <taxon>Eukaryota</taxon>
        <taxon>Fungi</taxon>
        <taxon>Dikarya</taxon>
        <taxon>Basidiomycota</taxon>
        <taxon>Agaricomycotina</taxon>
        <taxon>Agaricomycetes</taxon>
        <taxon>Agaricomycetidae</taxon>
        <taxon>Agaricales</taxon>
        <taxon>Marasmiineae</taxon>
        <taxon>Mycenaceae</taxon>
        <taxon>Mycena</taxon>
    </lineage>
</organism>
<accession>A0AAD7DN31</accession>